<protein>
    <submittedName>
        <fullName evidence="14">Uncharacterized protein</fullName>
    </submittedName>
</protein>
<dbReference type="GO" id="GO:0006814">
    <property type="term" value="P:sodium ion transport"/>
    <property type="evidence" value="ECO:0007669"/>
    <property type="project" value="UniProtKB-KW"/>
</dbReference>
<dbReference type="GO" id="GO:0015293">
    <property type="term" value="F:symporter activity"/>
    <property type="evidence" value="ECO:0007669"/>
    <property type="project" value="UniProtKB-KW"/>
</dbReference>
<feature type="transmembrane region" description="Helical" evidence="13">
    <location>
        <begin position="547"/>
        <end position="572"/>
    </location>
</feature>
<keyword evidence="15" id="KW-1185">Reference proteome</keyword>
<proteinExistence type="inferred from homology"/>
<organism evidence="14 15">
    <name type="scientific">Chrysophaeum taylorii</name>
    <dbReference type="NCBI Taxonomy" id="2483200"/>
    <lineage>
        <taxon>Eukaryota</taxon>
        <taxon>Sar</taxon>
        <taxon>Stramenopiles</taxon>
        <taxon>Ochrophyta</taxon>
        <taxon>Pelagophyceae</taxon>
        <taxon>Pelagomonadales</taxon>
        <taxon>Pelagomonadaceae</taxon>
        <taxon>Chrysophaeum</taxon>
    </lineage>
</organism>
<feature type="transmembrane region" description="Helical" evidence="13">
    <location>
        <begin position="12"/>
        <end position="29"/>
    </location>
</feature>
<name>A0AAD7XIG1_9STRA</name>
<keyword evidence="4" id="KW-1003">Cell membrane</keyword>
<dbReference type="InterPro" id="IPR001734">
    <property type="entry name" value="Na/solute_symporter"/>
</dbReference>
<dbReference type="Gene3D" id="1.20.1730.10">
    <property type="entry name" value="Sodium/glucose cotransporter"/>
    <property type="match status" value="1"/>
</dbReference>
<evidence type="ECO:0000256" key="5">
    <source>
        <dbReference type="ARBA" id="ARBA00022692"/>
    </source>
</evidence>
<evidence type="ECO:0000256" key="4">
    <source>
        <dbReference type="ARBA" id="ARBA00022475"/>
    </source>
</evidence>
<keyword evidence="9" id="KW-0406">Ion transport</keyword>
<keyword evidence="5 13" id="KW-0812">Transmembrane</keyword>
<dbReference type="PANTHER" id="PTHR48086:SF3">
    <property type="entry name" value="SODIUM_PROLINE SYMPORTER"/>
    <property type="match status" value="1"/>
</dbReference>
<evidence type="ECO:0000256" key="6">
    <source>
        <dbReference type="ARBA" id="ARBA00022847"/>
    </source>
</evidence>
<evidence type="ECO:0000256" key="10">
    <source>
        <dbReference type="ARBA" id="ARBA00023136"/>
    </source>
</evidence>
<feature type="transmembrane region" description="Helical" evidence="13">
    <location>
        <begin position="465"/>
        <end position="483"/>
    </location>
</feature>
<evidence type="ECO:0000256" key="1">
    <source>
        <dbReference type="ARBA" id="ARBA00004651"/>
    </source>
</evidence>
<comment type="subcellular location">
    <subcellularLocation>
        <location evidence="1">Cell membrane</location>
        <topology evidence="1">Multi-pass membrane protein</topology>
    </subcellularLocation>
</comment>
<keyword evidence="6" id="KW-0769">Symport</keyword>
<evidence type="ECO:0000313" key="14">
    <source>
        <dbReference type="EMBL" id="KAJ8600583.1"/>
    </source>
</evidence>
<comment type="caution">
    <text evidence="14">The sequence shown here is derived from an EMBL/GenBank/DDBJ whole genome shotgun (WGS) entry which is preliminary data.</text>
</comment>
<evidence type="ECO:0000256" key="9">
    <source>
        <dbReference type="ARBA" id="ARBA00023065"/>
    </source>
</evidence>
<evidence type="ECO:0000256" key="2">
    <source>
        <dbReference type="ARBA" id="ARBA00006434"/>
    </source>
</evidence>
<feature type="transmembrane region" description="Helical" evidence="13">
    <location>
        <begin position="435"/>
        <end position="453"/>
    </location>
</feature>
<dbReference type="InterPro" id="IPR050277">
    <property type="entry name" value="Sodium:Solute_Symporter"/>
</dbReference>
<dbReference type="AlphaFoldDB" id="A0AAD7XIG1"/>
<evidence type="ECO:0000256" key="8">
    <source>
        <dbReference type="ARBA" id="ARBA00023053"/>
    </source>
</evidence>
<dbReference type="InterPro" id="IPR038377">
    <property type="entry name" value="Na/Glc_symporter_sf"/>
</dbReference>
<evidence type="ECO:0000256" key="7">
    <source>
        <dbReference type="ARBA" id="ARBA00022989"/>
    </source>
</evidence>
<feature type="transmembrane region" description="Helical" evidence="13">
    <location>
        <begin position="200"/>
        <end position="217"/>
    </location>
</feature>
<evidence type="ECO:0000256" key="12">
    <source>
        <dbReference type="RuleBase" id="RU362091"/>
    </source>
</evidence>
<dbReference type="PANTHER" id="PTHR48086">
    <property type="entry name" value="SODIUM/PROLINE SYMPORTER-RELATED"/>
    <property type="match status" value="1"/>
</dbReference>
<gene>
    <name evidence="14" type="ORF">CTAYLR_008171</name>
</gene>
<feature type="transmembrane region" description="Helical" evidence="13">
    <location>
        <begin position="495"/>
        <end position="514"/>
    </location>
</feature>
<feature type="transmembrane region" description="Helical" evidence="13">
    <location>
        <begin position="321"/>
        <end position="339"/>
    </location>
</feature>
<evidence type="ECO:0000256" key="3">
    <source>
        <dbReference type="ARBA" id="ARBA00022448"/>
    </source>
</evidence>
<accession>A0AAD7XIG1</accession>
<dbReference type="PROSITE" id="PS50283">
    <property type="entry name" value="NA_SOLUT_SYMP_3"/>
    <property type="match status" value="1"/>
</dbReference>
<keyword evidence="10 13" id="KW-0472">Membrane</keyword>
<evidence type="ECO:0000313" key="15">
    <source>
        <dbReference type="Proteomes" id="UP001230188"/>
    </source>
</evidence>
<keyword evidence="7 13" id="KW-1133">Transmembrane helix</keyword>
<dbReference type="Pfam" id="PF00474">
    <property type="entry name" value="SSF"/>
    <property type="match status" value="1"/>
</dbReference>
<keyword evidence="11" id="KW-0739">Sodium transport</keyword>
<keyword evidence="8" id="KW-0915">Sodium</keyword>
<feature type="transmembrane region" description="Helical" evidence="13">
    <location>
        <begin position="107"/>
        <end position="126"/>
    </location>
</feature>
<feature type="transmembrane region" description="Helical" evidence="13">
    <location>
        <begin position="229"/>
        <end position="247"/>
    </location>
</feature>
<keyword evidence="3" id="KW-0813">Transport</keyword>
<evidence type="ECO:0000256" key="13">
    <source>
        <dbReference type="SAM" id="Phobius"/>
    </source>
</evidence>
<dbReference type="GO" id="GO:0005886">
    <property type="term" value="C:plasma membrane"/>
    <property type="evidence" value="ECO:0007669"/>
    <property type="project" value="UniProtKB-SubCell"/>
</dbReference>
<comment type="similarity">
    <text evidence="2 12">Belongs to the sodium:solute symporter (SSF) (TC 2.A.21) family.</text>
</comment>
<sequence>MFVSKLKSTQFLVVASLFVVFTLIIAFVIEVNSEYQRSQWYILNLYFLILCGFTPFTWDPKTFFKGGISDNATDRGSQLLVGSSAFISWIFAKSITNSSKQGGRYGAVGGFAYAAWYFAFPAAACVCYQLRKKGYRSLPEAIHDKYGTTACLLFAGCVLYRLYNEVWSNSRVIADFFGRETRNVVADDGTTDTIDASDPWWAAAILSTALPLVYVFAGGMRSSLISDTAQAAVAIVFLVVVLAAIQAERSRNSNLRSWAKSQSRWSMFEFEVVPDRSMLSLKGGMDLFALGAIQGALSYPFFDPVLTDRCFLADPKTMARAVALGGFCAAWFITLFGLIGTHGNMLGQCIAADACSDNELKGANLGDVQTGAPAAVSKTLGTGVYTLVNIIMVTSGISTLDSTFTSVAKLCGPDLHGFLEVGKPMPIADATSKHVIIGRVAMIVVAIAGTLPLLDNPAELDATTVAGTIVAGLGGPIWMLALIPRAMMWKGRRPLAFVVPVLVCGVIGVCFRLSTAQDKHKELKYKAAARTIDFSYLDVGEGIYRRYLGINILLACVSFVGWFVFAFEWCWFSEEPAIPDDKNDDDKNDYEVKVKLVDAVPTSVLDNEPVKDEVTITAVDTQESKDIET</sequence>
<reference evidence="14" key="1">
    <citation type="submission" date="2023-01" db="EMBL/GenBank/DDBJ databases">
        <title>Metagenome sequencing of chrysophaentin producing Chrysophaeum taylorii.</title>
        <authorList>
            <person name="Davison J."/>
            <person name="Bewley C."/>
        </authorList>
    </citation>
    <scope>NUCLEOTIDE SEQUENCE</scope>
    <source>
        <strain evidence="14">NIES-1699</strain>
    </source>
</reference>
<evidence type="ECO:0000256" key="11">
    <source>
        <dbReference type="ARBA" id="ARBA00023201"/>
    </source>
</evidence>
<feature type="transmembrane region" description="Helical" evidence="13">
    <location>
        <begin position="41"/>
        <end position="58"/>
    </location>
</feature>
<dbReference type="Proteomes" id="UP001230188">
    <property type="component" value="Unassembled WGS sequence"/>
</dbReference>
<dbReference type="EMBL" id="JAQMWT010000495">
    <property type="protein sequence ID" value="KAJ8600583.1"/>
    <property type="molecule type" value="Genomic_DNA"/>
</dbReference>